<accession>K1Z4E4</accession>
<reference evidence="1" key="1">
    <citation type="journal article" date="2012" name="Science">
        <title>Fermentation, hydrogen, and sulfur metabolism in multiple uncultivated bacterial phyla.</title>
        <authorList>
            <person name="Wrighton K.C."/>
            <person name="Thomas B.C."/>
            <person name="Sharon I."/>
            <person name="Miller C.S."/>
            <person name="Castelle C.J."/>
            <person name="VerBerkmoes N.C."/>
            <person name="Wilkins M.J."/>
            <person name="Hettich R.L."/>
            <person name="Lipton M.S."/>
            <person name="Williams K.H."/>
            <person name="Long P.E."/>
            <person name="Banfield J.F."/>
        </authorList>
    </citation>
    <scope>NUCLEOTIDE SEQUENCE [LARGE SCALE GENOMIC DNA]</scope>
</reference>
<dbReference type="AlphaFoldDB" id="K1Z4E4"/>
<protein>
    <submittedName>
        <fullName evidence="1">Uncharacterized protein</fullName>
    </submittedName>
</protein>
<organism evidence="1">
    <name type="scientific">uncultured bacterium</name>
    <name type="common">gcode 4</name>
    <dbReference type="NCBI Taxonomy" id="1234023"/>
    <lineage>
        <taxon>Bacteria</taxon>
        <taxon>environmental samples</taxon>
    </lineage>
</organism>
<feature type="non-terminal residue" evidence="1">
    <location>
        <position position="46"/>
    </location>
</feature>
<dbReference type="EMBL" id="AMFJ01028866">
    <property type="protein sequence ID" value="EKD44427.1"/>
    <property type="molecule type" value="Genomic_DNA"/>
</dbReference>
<gene>
    <name evidence="1" type="ORF">ACD_71C00135G0001</name>
</gene>
<comment type="caution">
    <text evidence="1">The sequence shown here is derived from an EMBL/GenBank/DDBJ whole genome shotgun (WGS) entry which is preliminary data.</text>
</comment>
<name>K1Z4E4_9BACT</name>
<sequence>MPHLYELDGSPFLHLHSRVFREDDLRKPELHRLIHAFLEAENILHD</sequence>
<evidence type="ECO:0000313" key="1">
    <source>
        <dbReference type="EMBL" id="EKD44427.1"/>
    </source>
</evidence>
<proteinExistence type="predicted"/>